<dbReference type="InterPro" id="IPR013785">
    <property type="entry name" value="Aldolase_TIM"/>
</dbReference>
<dbReference type="SUPFAM" id="SSF51395">
    <property type="entry name" value="FMN-linked oxidoreductases"/>
    <property type="match status" value="1"/>
</dbReference>
<gene>
    <name evidence="4" type="primary">namA</name>
    <name evidence="4" type="ORF">LFMFKLDH_00018</name>
</gene>
<dbReference type="PANTHER" id="PTHR43656:SF2">
    <property type="entry name" value="BINDING OXIDOREDUCTASE, PUTATIVE (AFU_ORTHOLOGUE AFUA_2G08260)-RELATED"/>
    <property type="match status" value="1"/>
</dbReference>
<protein>
    <submittedName>
        <fullName evidence="4">NADPH dehydrogenase</fullName>
        <ecNumber evidence="4">1.6.99.1</ecNumber>
    </submittedName>
</protein>
<dbReference type="PANTHER" id="PTHR43656">
    <property type="entry name" value="BINDING OXIDOREDUCTASE, PUTATIVE (AFU_ORTHOLOGUE AFUA_2G08260)-RELATED"/>
    <property type="match status" value="1"/>
</dbReference>
<organism evidence="4">
    <name type="scientific">Candidatus Methanophaga sp. ANME-1 ERB7</name>
    <dbReference type="NCBI Taxonomy" id="2759913"/>
    <lineage>
        <taxon>Archaea</taxon>
        <taxon>Methanobacteriati</taxon>
        <taxon>Methanobacteriota</taxon>
        <taxon>Stenosarchaea group</taxon>
        <taxon>Methanomicrobia</taxon>
        <taxon>Candidatus Methanophagales</taxon>
        <taxon>Candidatus Methanophagaceae</taxon>
        <taxon>Candidatus Methanophaga</taxon>
    </lineage>
</organism>
<dbReference type="InterPro" id="IPR051799">
    <property type="entry name" value="NADH_flavin_oxidoreductase"/>
</dbReference>
<sequence>MFLPGKYHVATDEEIRAIIRAFGDATLRAKEAGFDAVQLHGAHSSLLSQFLSPHTNRRTDPWGGSLENRIHIHREMYRDIRTKVGEDYPVMIKLGVEDCGPGGLKFNEGRIAARYLFELGFDALEISQGLMGKLWEETPMRTRINSIEKEAYFRNWCREITGAIDTPTMLVGGLRTFELMEEIIRNHEADFISLCRPLIREPGLINDWKRGDTHRATCVSCNKCGLALGEGKPLDCYLES</sequence>
<feature type="domain" description="NADH:flavin oxidoreductase/NADH oxidase N-terminal" evidence="3">
    <location>
        <begin position="9"/>
        <end position="209"/>
    </location>
</feature>
<dbReference type="Gene3D" id="3.20.20.70">
    <property type="entry name" value="Aldolase class I"/>
    <property type="match status" value="1"/>
</dbReference>
<dbReference type="InterPro" id="IPR001155">
    <property type="entry name" value="OxRdtase_FMN_N"/>
</dbReference>
<dbReference type="GO" id="GO:0003959">
    <property type="term" value="F:NADPH dehydrogenase activity"/>
    <property type="evidence" value="ECO:0007669"/>
    <property type="project" value="UniProtKB-EC"/>
</dbReference>
<keyword evidence="2 4" id="KW-0560">Oxidoreductase</keyword>
<name>A0A7G9Z530_9EURY</name>
<dbReference type="Pfam" id="PF00724">
    <property type="entry name" value="Oxidored_FMN"/>
    <property type="match status" value="1"/>
</dbReference>
<accession>A0A7G9Z530</accession>
<reference evidence="4" key="1">
    <citation type="submission" date="2020-06" db="EMBL/GenBank/DDBJ databases">
        <title>Unique genomic features of the anaerobic methanotrophic archaea.</title>
        <authorList>
            <person name="Chadwick G.L."/>
            <person name="Skennerton C.T."/>
            <person name="Laso-Perez R."/>
            <person name="Leu A.O."/>
            <person name="Speth D.R."/>
            <person name="Yu H."/>
            <person name="Morgan-Lang C."/>
            <person name="Hatzenpichler R."/>
            <person name="Goudeau D."/>
            <person name="Malmstrom R."/>
            <person name="Brazelton W.J."/>
            <person name="Woyke T."/>
            <person name="Hallam S.J."/>
            <person name="Tyson G.W."/>
            <person name="Wegener G."/>
            <person name="Boetius A."/>
            <person name="Orphan V."/>
        </authorList>
    </citation>
    <scope>NUCLEOTIDE SEQUENCE</scope>
</reference>
<dbReference type="EMBL" id="MT631611">
    <property type="protein sequence ID" value="QNO55364.1"/>
    <property type="molecule type" value="Genomic_DNA"/>
</dbReference>
<evidence type="ECO:0000313" key="4">
    <source>
        <dbReference type="EMBL" id="QNO55364.1"/>
    </source>
</evidence>
<evidence type="ECO:0000256" key="2">
    <source>
        <dbReference type="ARBA" id="ARBA00023002"/>
    </source>
</evidence>
<dbReference type="GO" id="GO:0010181">
    <property type="term" value="F:FMN binding"/>
    <property type="evidence" value="ECO:0007669"/>
    <property type="project" value="InterPro"/>
</dbReference>
<keyword evidence="1" id="KW-0285">Flavoprotein</keyword>
<dbReference type="EC" id="1.6.99.1" evidence="4"/>
<evidence type="ECO:0000259" key="3">
    <source>
        <dbReference type="Pfam" id="PF00724"/>
    </source>
</evidence>
<evidence type="ECO:0000256" key="1">
    <source>
        <dbReference type="ARBA" id="ARBA00022630"/>
    </source>
</evidence>
<dbReference type="AlphaFoldDB" id="A0A7G9Z530"/>
<proteinExistence type="predicted"/>